<protein>
    <recommendedName>
        <fullName evidence="5">NlpC/P60 domain-containing protein</fullName>
    </recommendedName>
</protein>
<keyword evidence="3" id="KW-0378">Hydrolase</keyword>
<comment type="caution">
    <text evidence="6">The sequence shown here is derived from an EMBL/GenBank/DDBJ whole genome shotgun (WGS) entry which is preliminary data.</text>
</comment>
<name>A0A2S5ITN5_9MICC</name>
<dbReference type="PROSITE" id="PS51935">
    <property type="entry name" value="NLPC_P60"/>
    <property type="match status" value="1"/>
</dbReference>
<evidence type="ECO:0000259" key="5">
    <source>
        <dbReference type="PROSITE" id="PS51935"/>
    </source>
</evidence>
<dbReference type="OrthoDB" id="5177647at2"/>
<evidence type="ECO:0000313" key="7">
    <source>
        <dbReference type="Proteomes" id="UP000239297"/>
    </source>
</evidence>
<evidence type="ECO:0000256" key="1">
    <source>
        <dbReference type="ARBA" id="ARBA00007074"/>
    </source>
</evidence>
<dbReference type="GO" id="GO:0006508">
    <property type="term" value="P:proteolysis"/>
    <property type="evidence" value="ECO:0007669"/>
    <property type="project" value="UniProtKB-KW"/>
</dbReference>
<evidence type="ECO:0000256" key="4">
    <source>
        <dbReference type="ARBA" id="ARBA00022807"/>
    </source>
</evidence>
<proteinExistence type="inferred from homology"/>
<dbReference type="Pfam" id="PF00877">
    <property type="entry name" value="NLPC_P60"/>
    <property type="match status" value="1"/>
</dbReference>
<keyword evidence="4" id="KW-0788">Thiol protease</keyword>
<feature type="domain" description="NlpC/P60" evidence="5">
    <location>
        <begin position="205"/>
        <end position="333"/>
    </location>
</feature>
<dbReference type="Gene3D" id="3.90.1720.10">
    <property type="entry name" value="endopeptidase domain like (from Nostoc punctiforme)"/>
    <property type="match status" value="1"/>
</dbReference>
<organism evidence="6 7">
    <name type="scientific">Arthrobacter pityocampae</name>
    <dbReference type="NCBI Taxonomy" id="547334"/>
    <lineage>
        <taxon>Bacteria</taxon>
        <taxon>Bacillati</taxon>
        <taxon>Actinomycetota</taxon>
        <taxon>Actinomycetes</taxon>
        <taxon>Micrococcales</taxon>
        <taxon>Micrococcaceae</taxon>
        <taxon>Arthrobacter</taxon>
    </lineage>
</organism>
<reference evidence="6 7" key="1">
    <citation type="journal article" date="2014" name="Int. J. Syst. Evol. Microbiol.">
        <title>Arthrobacter pityocampae sp. nov., isolated from Thaumetopoea pityocampa (Lep., Thaumetopoeidae).</title>
        <authorList>
            <person name="Ince I.A."/>
            <person name="Demirbag Z."/>
            <person name="Kati H."/>
        </authorList>
    </citation>
    <scope>NUCLEOTIDE SEQUENCE [LARGE SCALE GENOMIC DNA]</scope>
    <source>
        <strain evidence="6 7">Tp2</strain>
    </source>
</reference>
<evidence type="ECO:0000256" key="2">
    <source>
        <dbReference type="ARBA" id="ARBA00022670"/>
    </source>
</evidence>
<dbReference type="SUPFAM" id="SSF54001">
    <property type="entry name" value="Cysteine proteinases"/>
    <property type="match status" value="1"/>
</dbReference>
<dbReference type="RefSeq" id="WP_104122602.1">
    <property type="nucleotide sequence ID" value="NZ_PRKW01000007.1"/>
</dbReference>
<dbReference type="EMBL" id="PRKW01000007">
    <property type="protein sequence ID" value="PPB47908.1"/>
    <property type="molecule type" value="Genomic_DNA"/>
</dbReference>
<evidence type="ECO:0000313" key="6">
    <source>
        <dbReference type="EMBL" id="PPB47908.1"/>
    </source>
</evidence>
<dbReference type="InterPro" id="IPR000064">
    <property type="entry name" value="NLP_P60_dom"/>
</dbReference>
<comment type="similarity">
    <text evidence="1">Belongs to the peptidase C40 family.</text>
</comment>
<evidence type="ECO:0000256" key="3">
    <source>
        <dbReference type="ARBA" id="ARBA00022801"/>
    </source>
</evidence>
<dbReference type="InterPro" id="IPR038765">
    <property type="entry name" value="Papain-like_cys_pep_sf"/>
</dbReference>
<keyword evidence="7" id="KW-1185">Reference proteome</keyword>
<dbReference type="AlphaFoldDB" id="A0A2S5ITN5"/>
<dbReference type="Proteomes" id="UP000239297">
    <property type="component" value="Unassembled WGS sequence"/>
</dbReference>
<gene>
    <name evidence="6" type="ORF">C4K88_15650</name>
</gene>
<dbReference type="GO" id="GO:0008234">
    <property type="term" value="F:cysteine-type peptidase activity"/>
    <property type="evidence" value="ECO:0007669"/>
    <property type="project" value="UniProtKB-KW"/>
</dbReference>
<keyword evidence="2" id="KW-0645">Protease</keyword>
<sequence>MSAPLSFRPAPARHRDDARSAAGFAVLARTASINAGGMGRQAAVFAAASGLVLTSGVAANAADVQPQRDVAVSSITLTSARPAVVASDKASVSFAMTPVKVTAKPVVVKKAPAKKAPADVPVAEAPAAAPVEAPVVEASVAAPAAEAPVVEAPAAIAFPAVAAPIGTPVVQVPVTQAPVAQAPVAQAPVAQAPVVQAPVAAAPVAAPRPVKVVPASTPAPAPSSGVAASIAAAAKGQVGVTQDCTRLASNSLAAAGINFHGWPAGYLSLGRTVGAGEAIPGDLIYYADGGMGMAHIAVYIGGGQAVHGGFNGNTTVIAPAELGSGGVYIRVGG</sequence>
<accession>A0A2S5ITN5</accession>